<dbReference type="PANTHER" id="PTHR43798:SF5">
    <property type="entry name" value="MONOACYLGLYCEROL LIPASE ABHD6"/>
    <property type="match status" value="1"/>
</dbReference>
<dbReference type="InterPro" id="IPR050266">
    <property type="entry name" value="AB_hydrolase_sf"/>
</dbReference>
<dbReference type="SUPFAM" id="SSF53474">
    <property type="entry name" value="alpha/beta-Hydrolases"/>
    <property type="match status" value="1"/>
</dbReference>
<dbReference type="Proteomes" id="UP000780875">
    <property type="component" value="Unassembled WGS sequence"/>
</dbReference>
<reference evidence="2 3" key="1">
    <citation type="submission" date="2021-09" db="EMBL/GenBank/DDBJ databases">
        <title>Whole genome sequence of Nocardioides sp. GBK3QG-3.</title>
        <authorList>
            <person name="Tuo L."/>
        </authorList>
    </citation>
    <scope>NUCLEOTIDE SEQUENCE [LARGE SCALE GENOMIC DNA]</scope>
    <source>
        <strain evidence="2 3">GBK3QG-3</strain>
    </source>
</reference>
<evidence type="ECO:0000313" key="3">
    <source>
        <dbReference type="Proteomes" id="UP000780875"/>
    </source>
</evidence>
<keyword evidence="3" id="KW-1185">Reference proteome</keyword>
<evidence type="ECO:0000313" key="2">
    <source>
        <dbReference type="EMBL" id="MBZ5738810.1"/>
    </source>
</evidence>
<dbReference type="Gene3D" id="3.40.50.1820">
    <property type="entry name" value="alpha/beta hydrolase"/>
    <property type="match status" value="1"/>
</dbReference>
<dbReference type="GO" id="GO:0016787">
    <property type="term" value="F:hydrolase activity"/>
    <property type="evidence" value="ECO:0007669"/>
    <property type="project" value="UniProtKB-KW"/>
</dbReference>
<evidence type="ECO:0000259" key="1">
    <source>
        <dbReference type="Pfam" id="PF00561"/>
    </source>
</evidence>
<accession>A0ABS7UD69</accession>
<organism evidence="2 3">
    <name type="scientific">Nocardioides mangrovi</name>
    <dbReference type="NCBI Taxonomy" id="2874580"/>
    <lineage>
        <taxon>Bacteria</taxon>
        <taxon>Bacillati</taxon>
        <taxon>Actinomycetota</taxon>
        <taxon>Actinomycetes</taxon>
        <taxon>Propionibacteriales</taxon>
        <taxon>Nocardioidaceae</taxon>
        <taxon>Nocardioides</taxon>
    </lineage>
</organism>
<sequence length="316" mass="34491">MPLPSPRALVKRSVYVPHVRIPEGRMVELPGRGSTYVTDTPGPDPHSPTVVLLHAVGCTGLLTWFPAIEPLSRRFRVVTLDQRWHGRGIQSDDFSLQDCADDVAALVGVLGLEDVIVAGYSMGSIIAQRVWRQHPEVVAGLVLCATTDRFRSSVAERAFHQGMEVTMLGARGLSRSRTAARAARTAGRATARALDIAPRDIHDWAVEEFRSTSPWAVAQAVAALGRHHSRPWLGRIDVPTAVVVTTKDKVLPPRHQVSLARRIPGATIHEVAAGHAACVMQSERFVPAFIEAVTTVNARRRDFRSRPSSSVRSARA</sequence>
<dbReference type="PANTHER" id="PTHR43798">
    <property type="entry name" value="MONOACYLGLYCEROL LIPASE"/>
    <property type="match status" value="1"/>
</dbReference>
<keyword evidence="2" id="KW-0378">Hydrolase</keyword>
<dbReference type="InterPro" id="IPR000073">
    <property type="entry name" value="AB_hydrolase_1"/>
</dbReference>
<name>A0ABS7UD69_9ACTN</name>
<dbReference type="RefSeq" id="WP_224123181.1">
    <property type="nucleotide sequence ID" value="NZ_JAIQZJ010000006.1"/>
</dbReference>
<comment type="caution">
    <text evidence="2">The sequence shown here is derived from an EMBL/GenBank/DDBJ whole genome shotgun (WGS) entry which is preliminary data.</text>
</comment>
<dbReference type="InterPro" id="IPR029058">
    <property type="entry name" value="AB_hydrolase_fold"/>
</dbReference>
<gene>
    <name evidence="2" type="ORF">K8U61_11605</name>
</gene>
<feature type="domain" description="AB hydrolase-1" evidence="1">
    <location>
        <begin position="48"/>
        <end position="278"/>
    </location>
</feature>
<protein>
    <submittedName>
        <fullName evidence="2">Alpha/beta hydrolase</fullName>
    </submittedName>
</protein>
<proteinExistence type="predicted"/>
<dbReference type="EMBL" id="JAIQZJ010000006">
    <property type="protein sequence ID" value="MBZ5738810.1"/>
    <property type="molecule type" value="Genomic_DNA"/>
</dbReference>
<dbReference type="Pfam" id="PF00561">
    <property type="entry name" value="Abhydrolase_1"/>
    <property type="match status" value="1"/>
</dbReference>